<dbReference type="PANTHER" id="PTHR44936">
    <property type="entry name" value="SENSOR PROTEIN CREC"/>
    <property type="match status" value="1"/>
</dbReference>
<dbReference type="SMART" id="SM00388">
    <property type="entry name" value="HisKA"/>
    <property type="match status" value="1"/>
</dbReference>
<dbReference type="SUPFAM" id="SSF55874">
    <property type="entry name" value="ATPase domain of HSP90 chaperone/DNA topoisomerase II/histidine kinase"/>
    <property type="match status" value="1"/>
</dbReference>
<evidence type="ECO:0000256" key="6">
    <source>
        <dbReference type="ARBA" id="ARBA00022553"/>
    </source>
</evidence>
<keyword evidence="4" id="KW-1003">Cell membrane</keyword>
<keyword evidence="7 19" id="KW-0808">Transferase</keyword>
<dbReference type="Gene3D" id="3.30.450.300">
    <property type="entry name" value="Sensor histidine kinase RisS, periplasmic domain"/>
    <property type="match status" value="1"/>
</dbReference>
<dbReference type="CDD" id="cd06225">
    <property type="entry name" value="HAMP"/>
    <property type="match status" value="1"/>
</dbReference>
<evidence type="ECO:0000256" key="9">
    <source>
        <dbReference type="ARBA" id="ARBA00022741"/>
    </source>
</evidence>
<feature type="region of interest" description="Disordered" evidence="15">
    <location>
        <begin position="1"/>
        <end position="26"/>
    </location>
</feature>
<feature type="transmembrane region" description="Helical" evidence="16">
    <location>
        <begin position="43"/>
        <end position="65"/>
    </location>
</feature>
<comment type="subcellular location">
    <subcellularLocation>
        <location evidence="2">Cell inner membrane</location>
        <topology evidence="2">Multi-pass membrane protein</topology>
    </subcellularLocation>
</comment>
<organism evidence="19 20">
    <name type="scientific">Ottowia thiooxydans</name>
    <dbReference type="NCBI Taxonomy" id="219182"/>
    <lineage>
        <taxon>Bacteria</taxon>
        <taxon>Pseudomonadati</taxon>
        <taxon>Pseudomonadota</taxon>
        <taxon>Betaproteobacteria</taxon>
        <taxon>Burkholderiales</taxon>
        <taxon>Comamonadaceae</taxon>
        <taxon>Ottowia</taxon>
    </lineage>
</organism>
<feature type="domain" description="Histidine kinase" evidence="17">
    <location>
        <begin position="272"/>
        <end position="477"/>
    </location>
</feature>
<evidence type="ECO:0000259" key="18">
    <source>
        <dbReference type="PROSITE" id="PS50885"/>
    </source>
</evidence>
<dbReference type="InterPro" id="IPR003594">
    <property type="entry name" value="HATPase_dom"/>
</dbReference>
<evidence type="ECO:0000256" key="2">
    <source>
        <dbReference type="ARBA" id="ARBA00004429"/>
    </source>
</evidence>
<dbReference type="Pfam" id="PF00672">
    <property type="entry name" value="HAMP"/>
    <property type="match status" value="1"/>
</dbReference>
<dbReference type="PROSITE" id="PS50109">
    <property type="entry name" value="HIS_KIN"/>
    <property type="match status" value="1"/>
</dbReference>
<dbReference type="Pfam" id="PF16524">
    <property type="entry name" value="RisS_PPD"/>
    <property type="match status" value="1"/>
</dbReference>
<accession>A0ABV2QC01</accession>
<dbReference type="Pfam" id="PF00512">
    <property type="entry name" value="HisKA"/>
    <property type="match status" value="1"/>
</dbReference>
<dbReference type="InterPro" id="IPR004358">
    <property type="entry name" value="Sig_transdc_His_kin-like_C"/>
</dbReference>
<sequence>MAAASDFYESSVSHEPEASPLDSMNAPLDGGQSSGMVRGGFSLFWRTFFLLSLLLLGTSVGWYQLFRTLEYEPRVIDNARQVASLVNLSRAALVHSDAIARVSLIKTLAEQEKVRILPHEPGDKFDLFANTELEQRMSRELIARLGPDTVVAGRVNDEPGLWVGFGIEGDSYWLLMDRSRVGALLGGSTWLLWLATLGVLSLIGAALLARLINRPLRLLSIAAARVRDGDYQRGRLDEGVLSSEVRAVNIGFNRMADQLSMIEQNRAEMLAGISHDLRTPLARLRLETEMSVPDPEAREHMAADIAQVDTIIGKFLDYARPDHVNLKAIPLADLVSVSALPFTSREDMHVKIEVPADLRVMADEIELSRVLSNLLENARRYGQSPETGVTRVHILAAAREQWVTLRVRDHGAGVRNELLPQLTRPFFRGDTARTSATGAGLGLAIVTKMVGHMGGTLVLSNSSTGGLVATIRLQKAVDQRPTPKKKR</sequence>
<keyword evidence="14 16" id="KW-0472">Membrane</keyword>
<dbReference type="PANTHER" id="PTHR44936:SF5">
    <property type="entry name" value="SENSOR HISTIDINE KINASE ENVZ"/>
    <property type="match status" value="1"/>
</dbReference>
<dbReference type="EMBL" id="JBEPSH010000007">
    <property type="protein sequence ID" value="MET4578525.1"/>
    <property type="molecule type" value="Genomic_DNA"/>
</dbReference>
<evidence type="ECO:0000256" key="16">
    <source>
        <dbReference type="SAM" id="Phobius"/>
    </source>
</evidence>
<keyword evidence="5" id="KW-0997">Cell inner membrane</keyword>
<evidence type="ECO:0000256" key="13">
    <source>
        <dbReference type="ARBA" id="ARBA00023012"/>
    </source>
</evidence>
<gene>
    <name evidence="19" type="ORF">ABIE13_003641</name>
</gene>
<evidence type="ECO:0000256" key="4">
    <source>
        <dbReference type="ARBA" id="ARBA00022475"/>
    </source>
</evidence>
<protein>
    <recommendedName>
        <fullName evidence="3">histidine kinase</fullName>
        <ecNumber evidence="3">2.7.13.3</ecNumber>
    </recommendedName>
</protein>
<dbReference type="InterPro" id="IPR003661">
    <property type="entry name" value="HisK_dim/P_dom"/>
</dbReference>
<feature type="transmembrane region" description="Helical" evidence="16">
    <location>
        <begin position="190"/>
        <end position="212"/>
    </location>
</feature>
<evidence type="ECO:0000256" key="15">
    <source>
        <dbReference type="SAM" id="MobiDB-lite"/>
    </source>
</evidence>
<evidence type="ECO:0000313" key="20">
    <source>
        <dbReference type="Proteomes" id="UP001549320"/>
    </source>
</evidence>
<name>A0ABV2QC01_9BURK</name>
<evidence type="ECO:0000256" key="14">
    <source>
        <dbReference type="ARBA" id="ARBA00023136"/>
    </source>
</evidence>
<reference evidence="19 20" key="1">
    <citation type="submission" date="2024-06" db="EMBL/GenBank/DDBJ databases">
        <title>Sorghum-associated microbial communities from plants grown in Nebraska, USA.</title>
        <authorList>
            <person name="Schachtman D."/>
        </authorList>
    </citation>
    <scope>NUCLEOTIDE SEQUENCE [LARGE SCALE GENOMIC DNA]</scope>
    <source>
        <strain evidence="19 20">2709</strain>
    </source>
</reference>
<dbReference type="SMART" id="SM00304">
    <property type="entry name" value="HAMP"/>
    <property type="match status" value="1"/>
</dbReference>
<keyword evidence="20" id="KW-1185">Reference proteome</keyword>
<keyword evidence="9" id="KW-0547">Nucleotide-binding</keyword>
<keyword evidence="10 19" id="KW-0418">Kinase</keyword>
<proteinExistence type="predicted"/>
<dbReference type="InterPro" id="IPR036890">
    <property type="entry name" value="HATPase_C_sf"/>
</dbReference>
<evidence type="ECO:0000256" key="10">
    <source>
        <dbReference type="ARBA" id="ARBA00022777"/>
    </source>
</evidence>
<evidence type="ECO:0000256" key="3">
    <source>
        <dbReference type="ARBA" id="ARBA00012438"/>
    </source>
</evidence>
<evidence type="ECO:0000256" key="1">
    <source>
        <dbReference type="ARBA" id="ARBA00000085"/>
    </source>
</evidence>
<dbReference type="InterPro" id="IPR005467">
    <property type="entry name" value="His_kinase_dom"/>
</dbReference>
<dbReference type="InterPro" id="IPR050980">
    <property type="entry name" value="2C_sensor_his_kinase"/>
</dbReference>
<evidence type="ECO:0000256" key="7">
    <source>
        <dbReference type="ARBA" id="ARBA00022679"/>
    </source>
</evidence>
<keyword evidence="6" id="KW-0597">Phosphoprotein</keyword>
<dbReference type="CDD" id="cd00082">
    <property type="entry name" value="HisKA"/>
    <property type="match status" value="1"/>
</dbReference>
<keyword evidence="11" id="KW-0067">ATP-binding</keyword>
<dbReference type="Pfam" id="PF02518">
    <property type="entry name" value="HATPase_c"/>
    <property type="match status" value="1"/>
</dbReference>
<dbReference type="Gene3D" id="1.10.287.130">
    <property type="match status" value="1"/>
</dbReference>
<comment type="catalytic activity">
    <reaction evidence="1">
        <text>ATP + protein L-histidine = ADP + protein N-phospho-L-histidine.</text>
        <dbReference type="EC" id="2.7.13.3"/>
    </reaction>
</comment>
<feature type="domain" description="HAMP" evidence="18">
    <location>
        <begin position="210"/>
        <end position="264"/>
    </location>
</feature>
<dbReference type="InterPro" id="IPR038421">
    <property type="entry name" value="RisS_PPD_sf"/>
</dbReference>
<dbReference type="SUPFAM" id="SSF47384">
    <property type="entry name" value="Homodimeric domain of signal transducing histidine kinase"/>
    <property type="match status" value="1"/>
</dbReference>
<evidence type="ECO:0000313" key="19">
    <source>
        <dbReference type="EMBL" id="MET4578525.1"/>
    </source>
</evidence>
<evidence type="ECO:0000256" key="8">
    <source>
        <dbReference type="ARBA" id="ARBA00022692"/>
    </source>
</evidence>
<keyword evidence="12 16" id="KW-1133">Transmembrane helix</keyword>
<dbReference type="GO" id="GO:0004673">
    <property type="term" value="F:protein histidine kinase activity"/>
    <property type="evidence" value="ECO:0007669"/>
    <property type="project" value="UniProtKB-EC"/>
</dbReference>
<evidence type="ECO:0000256" key="11">
    <source>
        <dbReference type="ARBA" id="ARBA00022840"/>
    </source>
</evidence>
<keyword evidence="8 16" id="KW-0812">Transmembrane</keyword>
<dbReference type="InterPro" id="IPR036097">
    <property type="entry name" value="HisK_dim/P_sf"/>
</dbReference>
<dbReference type="InterPro" id="IPR032408">
    <property type="entry name" value="RisS_PPD"/>
</dbReference>
<dbReference type="Proteomes" id="UP001549320">
    <property type="component" value="Unassembled WGS sequence"/>
</dbReference>
<evidence type="ECO:0000256" key="12">
    <source>
        <dbReference type="ARBA" id="ARBA00022989"/>
    </source>
</evidence>
<dbReference type="PRINTS" id="PR00344">
    <property type="entry name" value="BCTRLSENSOR"/>
</dbReference>
<evidence type="ECO:0000256" key="5">
    <source>
        <dbReference type="ARBA" id="ARBA00022519"/>
    </source>
</evidence>
<comment type="caution">
    <text evidence="19">The sequence shown here is derived from an EMBL/GenBank/DDBJ whole genome shotgun (WGS) entry which is preliminary data.</text>
</comment>
<dbReference type="SMART" id="SM00387">
    <property type="entry name" value="HATPase_c"/>
    <property type="match status" value="1"/>
</dbReference>
<keyword evidence="13" id="KW-0902">Two-component regulatory system</keyword>
<dbReference type="Gene3D" id="3.30.565.10">
    <property type="entry name" value="Histidine kinase-like ATPase, C-terminal domain"/>
    <property type="match status" value="1"/>
</dbReference>
<evidence type="ECO:0000259" key="17">
    <source>
        <dbReference type="PROSITE" id="PS50109"/>
    </source>
</evidence>
<dbReference type="InterPro" id="IPR003660">
    <property type="entry name" value="HAMP_dom"/>
</dbReference>
<dbReference type="EC" id="2.7.13.3" evidence="3"/>
<dbReference type="PROSITE" id="PS50885">
    <property type="entry name" value="HAMP"/>
    <property type="match status" value="1"/>
</dbReference>